<reference evidence="1 2" key="1">
    <citation type="submission" date="2023-07" db="EMBL/GenBank/DDBJ databases">
        <title>Identification of four novel Pseudomonas species associated with bacterial leaf spot of cucurbits.</title>
        <authorList>
            <person name="Fullem K.R."/>
        </authorList>
    </citation>
    <scope>NUCLEOTIDE SEQUENCE [LARGE SCALE GENOMIC DNA]</scope>
    <source>
        <strain evidence="1 2">KFB 138</strain>
    </source>
</reference>
<organism evidence="1 2">
    <name type="scientific">Pseudomonas serbiensis</name>
    <dbReference type="NCBI Taxonomy" id="3064350"/>
    <lineage>
        <taxon>Bacteria</taxon>
        <taxon>Pseudomonadati</taxon>
        <taxon>Pseudomonadota</taxon>
        <taxon>Gammaproteobacteria</taxon>
        <taxon>Pseudomonadales</taxon>
        <taxon>Pseudomonadaceae</taxon>
        <taxon>Pseudomonas</taxon>
    </lineage>
</organism>
<gene>
    <name evidence="1" type="ORF">Q6A51_26600</name>
</gene>
<keyword evidence="2" id="KW-1185">Reference proteome</keyword>
<evidence type="ECO:0000313" key="2">
    <source>
        <dbReference type="Proteomes" id="UP001223016"/>
    </source>
</evidence>
<dbReference type="Proteomes" id="UP001223016">
    <property type="component" value="Unassembled WGS sequence"/>
</dbReference>
<sequence>MPNKLLEKVSHLDFLAFEFFREFARSEYCLKVAGFREGDRQPKADWKAFAEEVLGVFENPTEQTEIAIQYYLNFPPKKQVVREGNLCWDTTPPDHRNRAELILLQVCRVRNNLFHGGKFNGEWFAPQRSEELLLHGLTILRAVVSANHRTHEAFENRAG</sequence>
<protein>
    <recommendedName>
        <fullName evidence="3">Apea-like HEPN domain-containing protein</fullName>
    </recommendedName>
</protein>
<dbReference type="RefSeq" id="WP_304576103.1">
    <property type="nucleotide sequence ID" value="NZ_JAUQOO010000037.1"/>
</dbReference>
<evidence type="ECO:0008006" key="3">
    <source>
        <dbReference type="Google" id="ProtNLM"/>
    </source>
</evidence>
<dbReference type="EMBL" id="JAUQOO010000037">
    <property type="protein sequence ID" value="MDO7930344.1"/>
    <property type="molecule type" value="Genomic_DNA"/>
</dbReference>
<proteinExistence type="predicted"/>
<accession>A0ABT9CXX4</accession>
<evidence type="ECO:0000313" key="1">
    <source>
        <dbReference type="EMBL" id="MDO7930344.1"/>
    </source>
</evidence>
<name>A0ABT9CXX4_9PSED</name>
<comment type="caution">
    <text evidence="1">The sequence shown here is derived from an EMBL/GenBank/DDBJ whole genome shotgun (WGS) entry which is preliminary data.</text>
</comment>